<comment type="catalytic activity">
    <reaction evidence="9">
        <text>(R)-malate + A = oxaloacetate + AH2</text>
        <dbReference type="Rhea" id="RHEA:67460"/>
        <dbReference type="ChEBI" id="CHEBI:13193"/>
        <dbReference type="ChEBI" id="CHEBI:15588"/>
        <dbReference type="ChEBI" id="CHEBI:16452"/>
        <dbReference type="ChEBI" id="CHEBI:17499"/>
    </reaction>
    <physiologicalReaction direction="left-to-right" evidence="9">
        <dbReference type="Rhea" id="RHEA:67461"/>
    </physiologicalReaction>
</comment>
<name>A0A2K6A6M7_MANLE</name>
<keyword evidence="3" id="KW-0285">Flavoprotein</keyword>
<dbReference type="STRING" id="9568.ENSMLEP00000035702"/>
<evidence type="ECO:0000256" key="3">
    <source>
        <dbReference type="ARBA" id="ARBA00022630"/>
    </source>
</evidence>
<dbReference type="InterPro" id="IPR006094">
    <property type="entry name" value="Oxid_FAD_bind_N"/>
</dbReference>
<evidence type="ECO:0000256" key="4">
    <source>
        <dbReference type="ARBA" id="ARBA00022827"/>
    </source>
</evidence>
<evidence type="ECO:0000256" key="5">
    <source>
        <dbReference type="ARBA" id="ARBA00023002"/>
    </source>
</evidence>
<dbReference type="InterPro" id="IPR016169">
    <property type="entry name" value="FAD-bd_PCMH_sub2"/>
</dbReference>
<comment type="similarity">
    <text evidence="2">Belongs to the FAD-binding oxidoreductase/transferase type 4 family.</text>
</comment>
<evidence type="ECO:0000313" key="13">
    <source>
        <dbReference type="Proteomes" id="UP000233140"/>
    </source>
</evidence>
<dbReference type="Pfam" id="PF02913">
    <property type="entry name" value="FAD-oxidase_C"/>
    <property type="match status" value="1"/>
</dbReference>
<reference evidence="12" key="1">
    <citation type="submission" date="2025-08" db="UniProtKB">
        <authorList>
            <consortium name="Ensembl"/>
        </authorList>
    </citation>
    <scope>IDENTIFICATION</scope>
</reference>
<organism evidence="12 13">
    <name type="scientific">Mandrillus leucophaeus</name>
    <name type="common">Drill</name>
    <name type="synonym">Papio leucophaeus</name>
    <dbReference type="NCBI Taxonomy" id="9568"/>
    <lineage>
        <taxon>Eukaryota</taxon>
        <taxon>Metazoa</taxon>
        <taxon>Chordata</taxon>
        <taxon>Craniata</taxon>
        <taxon>Vertebrata</taxon>
        <taxon>Euteleostomi</taxon>
        <taxon>Mammalia</taxon>
        <taxon>Eutheria</taxon>
        <taxon>Euarchontoglires</taxon>
        <taxon>Primates</taxon>
        <taxon>Haplorrhini</taxon>
        <taxon>Catarrhini</taxon>
        <taxon>Cercopithecidae</taxon>
        <taxon>Cercopithecinae</taxon>
        <taxon>Mandrillus</taxon>
    </lineage>
</organism>
<evidence type="ECO:0000256" key="6">
    <source>
        <dbReference type="ARBA" id="ARBA00039003"/>
    </source>
</evidence>
<dbReference type="GO" id="GO:0071949">
    <property type="term" value="F:FAD binding"/>
    <property type="evidence" value="ECO:0007669"/>
    <property type="project" value="InterPro"/>
</dbReference>
<comment type="function">
    <text evidence="8">Catalyzes the oxidation of D-2-hydroxyglutarate (D-2-HG) to alpha-ketoglutarate. Also catalyzes the oxidation of other D-2-hydroxyacids, such as D-malate (D-MAL) and D-lactate (D-LAC). Exhibits high activities towards D-2-HG and D-MAL but a very weak activity towards D-LAC.</text>
</comment>
<dbReference type="InterPro" id="IPR016167">
    <property type="entry name" value="FAD-bd_PCMH_sub1"/>
</dbReference>
<evidence type="ECO:0000256" key="2">
    <source>
        <dbReference type="ARBA" id="ARBA00008000"/>
    </source>
</evidence>
<sequence>KCWRCLRKGSPGREAPRGSRYCVRRPGAPQRYPVRRLPFSTVSEQDLAAFERIVPGGVVTDPEALQAPNVDWIRTLRGSSKVLLRPRTSEEVSHILRHCHERNLAVNPQGGNTGMVGGSVPVFDEIILSTARMNKVLSFHSVSGILVCQAGCVLEELSHYVEERDFIMPLDLGAKGSCHIGGNVATNAGGLRFLRYGSLHGTVLGLEVVLADGTILDCLTSLRKDNTGYDLKQLFIGSEGTLGVITAVSILCPPKPRAVNVAFLGCPGFAEVLQTFSTCKGMLGEILSAFEFMDAVCMQLVGRYLHLASPVQESPFYVLIETSGSNAGHDAEKLGSFLEHALGSGLVTDGTMATDQTKVKVPHVLLAGPLSVRQVQPWARPGALRALGHRHCGLGSGSSPWSPSPGPGLWEPSVIVTGAWGSGSPGSPSPGPGQGRSPRSPPRGPGQ</sequence>
<dbReference type="Proteomes" id="UP000233140">
    <property type="component" value="Unassembled WGS sequence"/>
</dbReference>
<feature type="region of interest" description="Disordered" evidence="10">
    <location>
        <begin position="396"/>
        <end position="447"/>
    </location>
</feature>
<accession>A0A2K6A6M7</accession>
<dbReference type="PANTHER" id="PTHR43716:SF1">
    <property type="entry name" value="D-2-HYDROXYGLUTARATE DEHYDROGENASE, MITOCHONDRIAL"/>
    <property type="match status" value="1"/>
</dbReference>
<dbReference type="Gene3D" id="3.30.43.10">
    <property type="entry name" value="Uridine Diphospho-n-acetylenolpyruvylglucosamine Reductase, domain 2"/>
    <property type="match status" value="1"/>
</dbReference>
<evidence type="ECO:0000256" key="10">
    <source>
        <dbReference type="SAM" id="MobiDB-lite"/>
    </source>
</evidence>
<dbReference type="GO" id="GO:0005739">
    <property type="term" value="C:mitochondrion"/>
    <property type="evidence" value="ECO:0007669"/>
    <property type="project" value="Ensembl"/>
</dbReference>
<evidence type="ECO:0000256" key="9">
    <source>
        <dbReference type="ARBA" id="ARBA00049267"/>
    </source>
</evidence>
<dbReference type="Gene3D" id="3.30.465.10">
    <property type="match status" value="1"/>
</dbReference>
<dbReference type="InterPro" id="IPR051264">
    <property type="entry name" value="FAD-oxidored/transferase_4"/>
</dbReference>
<dbReference type="FunFam" id="3.30.43.10:FF:000002">
    <property type="entry name" value="D-2-hydroxyglutarate dehydrogenase, mitochondrial"/>
    <property type="match status" value="1"/>
</dbReference>
<dbReference type="Gene3D" id="3.30.70.2190">
    <property type="match status" value="1"/>
</dbReference>
<dbReference type="GO" id="GO:0006108">
    <property type="term" value="P:malate metabolic process"/>
    <property type="evidence" value="ECO:0007669"/>
    <property type="project" value="Ensembl"/>
</dbReference>
<gene>
    <name evidence="12" type="primary">D2HGDH</name>
</gene>
<dbReference type="InterPro" id="IPR016166">
    <property type="entry name" value="FAD-bd_PCMH"/>
</dbReference>
<keyword evidence="4" id="KW-0274">FAD</keyword>
<dbReference type="FunFam" id="3.30.465.10:FF:000053">
    <property type="entry name" value="D-lactate dehydrogenase (Cytochrome), putative"/>
    <property type="match status" value="1"/>
</dbReference>
<keyword evidence="13" id="KW-1185">Reference proteome</keyword>
<dbReference type="Pfam" id="PF01565">
    <property type="entry name" value="FAD_binding_4"/>
    <property type="match status" value="1"/>
</dbReference>
<dbReference type="GO" id="GO:0051990">
    <property type="term" value="F:(R)-2-hydroxyglutarate dehydrogenase activity"/>
    <property type="evidence" value="ECO:0007669"/>
    <property type="project" value="UniProtKB-EC"/>
</dbReference>
<evidence type="ECO:0000256" key="8">
    <source>
        <dbReference type="ARBA" id="ARBA00045410"/>
    </source>
</evidence>
<feature type="compositionally biased region" description="Low complexity" evidence="10">
    <location>
        <begin position="397"/>
        <end position="413"/>
    </location>
</feature>
<reference evidence="12" key="2">
    <citation type="submission" date="2025-09" db="UniProtKB">
        <authorList>
            <consortium name="Ensembl"/>
        </authorList>
    </citation>
    <scope>IDENTIFICATION</scope>
</reference>
<dbReference type="SUPFAM" id="SSF55103">
    <property type="entry name" value="FAD-linked oxidases, C-terminal domain"/>
    <property type="match status" value="1"/>
</dbReference>
<dbReference type="InterPro" id="IPR004113">
    <property type="entry name" value="FAD-bd_oxidored_4_C"/>
</dbReference>
<dbReference type="PANTHER" id="PTHR43716">
    <property type="entry name" value="D-2-HYDROXYGLUTARATE DEHYDROGENASE, MITOCHONDRIAL"/>
    <property type="match status" value="1"/>
</dbReference>
<dbReference type="GO" id="GO:0008270">
    <property type="term" value="F:zinc ion binding"/>
    <property type="evidence" value="ECO:0007669"/>
    <property type="project" value="Ensembl"/>
</dbReference>
<dbReference type="GeneTree" id="ENSGT00550000075086"/>
<evidence type="ECO:0000256" key="1">
    <source>
        <dbReference type="ARBA" id="ARBA00001974"/>
    </source>
</evidence>
<dbReference type="SUPFAM" id="SSF56176">
    <property type="entry name" value="FAD-binding/transporter-associated domain-like"/>
    <property type="match status" value="1"/>
</dbReference>
<proteinExistence type="inferred from homology"/>
<evidence type="ECO:0000259" key="11">
    <source>
        <dbReference type="PROSITE" id="PS51387"/>
    </source>
</evidence>
<dbReference type="InterPro" id="IPR036318">
    <property type="entry name" value="FAD-bd_PCMH-like_sf"/>
</dbReference>
<dbReference type="InterPro" id="IPR016164">
    <property type="entry name" value="FAD-linked_Oxase-like_C"/>
</dbReference>
<feature type="domain" description="FAD-binding PCMH-type" evidence="11">
    <location>
        <begin position="76"/>
        <end position="255"/>
    </location>
</feature>
<protein>
    <recommendedName>
        <fullName evidence="7">D-2-hydroxyglutarate dehydrogenase, mitochondrial</fullName>
        <ecNumber evidence="6">1.1.99.39</ecNumber>
    </recommendedName>
</protein>
<dbReference type="FunFam" id="3.30.70.2190:FF:000001">
    <property type="entry name" value="D-2-hydroxyglutarate dehydrogenase mitochondrial"/>
    <property type="match status" value="1"/>
</dbReference>
<dbReference type="Ensembl" id="ENSMLET00000059301.1">
    <property type="protein sequence ID" value="ENSMLEP00000035702.1"/>
    <property type="gene ID" value="ENSMLEG00000041989.1"/>
</dbReference>
<keyword evidence="5" id="KW-0560">Oxidoreductase</keyword>
<comment type="cofactor">
    <cofactor evidence="1">
        <name>FAD</name>
        <dbReference type="ChEBI" id="CHEBI:57692"/>
    </cofactor>
</comment>
<dbReference type="EC" id="1.1.99.39" evidence="6"/>
<evidence type="ECO:0000256" key="7">
    <source>
        <dbReference type="ARBA" id="ARBA00039639"/>
    </source>
</evidence>
<evidence type="ECO:0000313" key="12">
    <source>
        <dbReference type="Ensembl" id="ENSMLEP00000035702.1"/>
    </source>
</evidence>
<dbReference type="AlphaFoldDB" id="A0A2K6A6M7"/>
<dbReference type="PROSITE" id="PS51387">
    <property type="entry name" value="FAD_PCMH"/>
    <property type="match status" value="1"/>
</dbReference>